<evidence type="ECO:0000256" key="7">
    <source>
        <dbReference type="SAM" id="MobiDB-lite"/>
    </source>
</evidence>
<feature type="region of interest" description="Disordered" evidence="7">
    <location>
        <begin position="1"/>
        <end position="29"/>
    </location>
</feature>
<dbReference type="InterPro" id="IPR008271">
    <property type="entry name" value="Ser/Thr_kinase_AS"/>
</dbReference>
<feature type="compositionally biased region" description="Polar residues" evidence="7">
    <location>
        <begin position="145"/>
        <end position="156"/>
    </location>
</feature>
<dbReference type="InterPro" id="IPR011009">
    <property type="entry name" value="Kinase-like_dom_sf"/>
</dbReference>
<sequence length="1640" mass="187688">MVASQHGHDHGGSIADSSQTTSTSSLTGPFPVVTRQQHAILERVVSTVSPPEASDFNSLQRAYAKLGLPENDDQTYNLLLRLMWEKGLNWAEKWSSASSSLKDRGYAFAMVSHREKDARTPSNQKGRRTGAGNIDVLKAKLDQVTPSSIPARSPSAQLRRDARLHSQSDADLTPANRRETGFTSKATRIFLKQRGEDGHSSSDDYVGVPSPPNHRSVGKAALPRLAFSSPSLVKLAQAGDVPTTPKHVKRPSTSEVPTIASFPGHPLMSNRTRSHSSSAHPILSSRIASALSSNADVASTTYLDREDPEMIATGVAFDRLRALNPLFSHWRAKAAWLLDRAQGIERAREANVKSRALDRWKQHFVDVIVRRADLEHEEVEWRLKKDAGLQRELLRQWQERTRQKRRAEWEGRLRLAWEEVVHKRKQRLVKSVIKFWHRTAIERLARRFQQNKLLDLAFTIWHWRYERLRSMQDVADNVLAQIDTAAVSSALRVWRKRLRLRSSEIAMSDARDVDLVTKVWDYWRIKTNQRQYVRELEDVADDFYRRKRSHEVLLIWREQVHRRKERASLARRHYQSRLVNRVYTLWLVEYAGRKYLADRVNKLGHASLVQWYTRARFVCIELEAKADTVLTQSGQSLLSGAWQQWCEAIKQRREASEFAVRIHEGSLVKQSMAKWKQRLEKSVVRERQAEVARDFLLQRMAWNRWWDAIADRERERAVARMAQFLATREVNLKRAALSAWFDMTLRAQSDRLKVETIGKISNHLALKRCMEIFISRVVDLRDREDRAGLDFELKMKHLVLLRWRQRSIDIRQLEELATTQREMRERDTSKTALAKWYNRARSSQSLHLVLAMRQSSMLESFFDLWREKSLRSRELHVIHSIEDRTLVDVWSRWVERTMALRVINNRRARTRAQVLDIWREKTTPVELVAMAVEVDRMGTLSRSFQIWQIKAMAKKKLRSVSRNRILGSSTSSSSAYASFVSFRSSPSPSPILSHFGETSSPETTPTRPQPLSYDVERSPEPDRASSVSPMPSLQLHMVRPANSRSHSASSEQGWTFANDGGGARARLRAAAAAARAQTTRDFTLLSARRLCSRPSRESSLDLLSETAARSIDVDDAAGKPVSRSHVTRTSLGANWLAFFRYERTFRSFTRDRDSRPKEHLSSVQWAQLRCLEGLLTVDPTRVYTIEATSVETGQKTRLQYTDCKISGHGSFGVVVAAQLIDGDVGRVALKRTKQIQGGSARPSPLPGRDRHSTLVTDMIRAGQNRELQIMKITRHPNIIRLRYWYYEPSSKPEEVYLNLVLDYEVSTIARLEAVPSPRQLPILSVTPSLFRQPETIFRTYRIWTKQQLRFPEFLIKVHMFQLCRAVSYLHSMGICHRDLKPHNILVDPRTCKTTLIDFGSAKVLREGESNVSYTCSRYYRAAELIFGATMYTHTIDMWSIGCIFAELLQGSVFFPGSSGVDQLVEIIKVLGTPTPEQIKAMVPNYHDRGLPHIKPTPFSKVSRARVASVAPVSQIANWSPTPPFPQLLPRASPEAIDLLQNLIVFDPSQRLSAAELLAHAFFDEIKEPGSSGSGPVLPGGERMPPMFNFSHHELSIRPDLVHRIIPPHAIREIYNQHGIDLSKPWQPIELRTIRVDDIID</sequence>
<feature type="compositionally biased region" description="Basic and acidic residues" evidence="7">
    <location>
        <begin position="1014"/>
        <end position="1023"/>
    </location>
</feature>
<dbReference type="PANTHER" id="PTHR24057">
    <property type="entry name" value="GLYCOGEN SYNTHASE KINASE-3 ALPHA"/>
    <property type="match status" value="1"/>
</dbReference>
<dbReference type="GO" id="GO:0007165">
    <property type="term" value="P:signal transduction"/>
    <property type="evidence" value="ECO:0007669"/>
    <property type="project" value="TreeGrafter"/>
</dbReference>
<dbReference type="InterPro" id="IPR013665">
    <property type="entry name" value="Sfi1_dom"/>
</dbReference>
<dbReference type="FunFam" id="1.10.510.10:FF:000624">
    <property type="entry name" value="Mitogen-activated protein kinase"/>
    <property type="match status" value="1"/>
</dbReference>
<protein>
    <submittedName>
        <fullName evidence="9">BQ2448_4834 protein</fullName>
    </submittedName>
</protein>
<dbReference type="GO" id="GO:0004674">
    <property type="term" value="F:protein serine/threonine kinase activity"/>
    <property type="evidence" value="ECO:0007669"/>
    <property type="project" value="UniProtKB-KW"/>
</dbReference>
<proteinExistence type="inferred from homology"/>
<dbReference type="GO" id="GO:0005737">
    <property type="term" value="C:cytoplasm"/>
    <property type="evidence" value="ECO:0007669"/>
    <property type="project" value="TreeGrafter"/>
</dbReference>
<dbReference type="InterPro" id="IPR039192">
    <property type="entry name" value="STKc_GSK3"/>
</dbReference>
<keyword evidence="6" id="KW-0067">ATP-binding</keyword>
<dbReference type="InterPro" id="IPR050591">
    <property type="entry name" value="GSK-3"/>
</dbReference>
<dbReference type="PANTHER" id="PTHR24057:SF0">
    <property type="entry name" value="PROTEIN KINASE SHAGGY-RELATED"/>
    <property type="match status" value="1"/>
</dbReference>
<dbReference type="GO" id="GO:0030154">
    <property type="term" value="P:cell differentiation"/>
    <property type="evidence" value="ECO:0007669"/>
    <property type="project" value="TreeGrafter"/>
</dbReference>
<feature type="compositionally biased region" description="Low complexity" evidence="7">
    <location>
        <begin position="17"/>
        <end position="27"/>
    </location>
</feature>
<dbReference type="GO" id="GO:0005524">
    <property type="term" value="F:ATP binding"/>
    <property type="evidence" value="ECO:0007669"/>
    <property type="project" value="UniProtKB-KW"/>
</dbReference>
<evidence type="ECO:0000256" key="4">
    <source>
        <dbReference type="ARBA" id="ARBA00022741"/>
    </source>
</evidence>
<dbReference type="InterPro" id="IPR000719">
    <property type="entry name" value="Prot_kinase_dom"/>
</dbReference>
<dbReference type="PROSITE" id="PS00108">
    <property type="entry name" value="PROTEIN_KINASE_ST"/>
    <property type="match status" value="1"/>
</dbReference>
<dbReference type="Proteomes" id="UP000198372">
    <property type="component" value="Unassembled WGS sequence"/>
</dbReference>
<gene>
    <name evidence="9" type="ORF">BQ2448_4834</name>
</gene>
<keyword evidence="4" id="KW-0547">Nucleotide-binding</keyword>
<feature type="region of interest" description="Disordered" evidence="7">
    <location>
        <begin position="990"/>
        <end position="1032"/>
    </location>
</feature>
<accession>A0A238FE86</accession>
<dbReference type="GO" id="GO:0005634">
    <property type="term" value="C:nucleus"/>
    <property type="evidence" value="ECO:0007669"/>
    <property type="project" value="TreeGrafter"/>
</dbReference>
<feature type="region of interest" description="Disordered" evidence="7">
    <location>
        <begin position="114"/>
        <end position="133"/>
    </location>
</feature>
<evidence type="ECO:0000313" key="10">
    <source>
        <dbReference type="Proteomes" id="UP000198372"/>
    </source>
</evidence>
<evidence type="ECO:0000256" key="6">
    <source>
        <dbReference type="ARBA" id="ARBA00022840"/>
    </source>
</evidence>
<keyword evidence="3" id="KW-0808">Transferase</keyword>
<dbReference type="STRING" id="269621.A0A238FE86"/>
<name>A0A238FE86_9BASI</name>
<dbReference type="OrthoDB" id="2534627at2759"/>
<evidence type="ECO:0000259" key="8">
    <source>
        <dbReference type="PROSITE" id="PS50011"/>
    </source>
</evidence>
<dbReference type="PROSITE" id="PS50011">
    <property type="entry name" value="PROTEIN_KINASE_DOM"/>
    <property type="match status" value="1"/>
</dbReference>
<dbReference type="Gene3D" id="3.30.200.20">
    <property type="entry name" value="Phosphorylase Kinase, domain 1"/>
    <property type="match status" value="1"/>
</dbReference>
<evidence type="ECO:0000256" key="3">
    <source>
        <dbReference type="ARBA" id="ARBA00022679"/>
    </source>
</evidence>
<feature type="region of interest" description="Disordered" evidence="7">
    <location>
        <begin position="241"/>
        <end position="277"/>
    </location>
</feature>
<dbReference type="SMART" id="SM00220">
    <property type="entry name" value="S_TKc"/>
    <property type="match status" value="1"/>
</dbReference>
<feature type="compositionally biased region" description="Basic and acidic residues" evidence="7">
    <location>
        <begin position="1"/>
        <end position="11"/>
    </location>
</feature>
<reference evidence="10" key="1">
    <citation type="submission" date="2016-09" db="EMBL/GenBank/DDBJ databases">
        <authorList>
            <person name="Jeantristanb JTB J.-T."/>
            <person name="Ricardo R."/>
        </authorList>
    </citation>
    <scope>NUCLEOTIDE SEQUENCE [LARGE SCALE GENOMIC DNA]</scope>
</reference>
<keyword evidence="10" id="KW-1185">Reference proteome</keyword>
<dbReference type="Pfam" id="PF00069">
    <property type="entry name" value="Pkinase"/>
    <property type="match status" value="1"/>
</dbReference>
<evidence type="ECO:0000256" key="5">
    <source>
        <dbReference type="ARBA" id="ARBA00022777"/>
    </source>
</evidence>
<keyword evidence="5" id="KW-0418">Kinase</keyword>
<dbReference type="EMBL" id="FMSP01000008">
    <property type="protein sequence ID" value="SCV72140.1"/>
    <property type="molecule type" value="Genomic_DNA"/>
</dbReference>
<dbReference type="CDD" id="cd14137">
    <property type="entry name" value="STKc_GSK3"/>
    <property type="match status" value="1"/>
</dbReference>
<dbReference type="Gene3D" id="1.10.510.10">
    <property type="entry name" value="Transferase(Phosphotransferase) domain 1"/>
    <property type="match status" value="1"/>
</dbReference>
<dbReference type="SUPFAM" id="SSF56112">
    <property type="entry name" value="Protein kinase-like (PK-like)"/>
    <property type="match status" value="1"/>
</dbReference>
<feature type="compositionally biased region" description="Low complexity" evidence="7">
    <location>
        <begin position="990"/>
        <end position="1006"/>
    </location>
</feature>
<feature type="compositionally biased region" description="Basic and acidic residues" evidence="7">
    <location>
        <begin position="158"/>
        <end position="168"/>
    </location>
</feature>
<comment type="similarity">
    <text evidence="1">Belongs to the protein kinase superfamily. CMGC Ser/Thr protein kinase family. GSK-3 subfamily.</text>
</comment>
<dbReference type="Pfam" id="PF08457">
    <property type="entry name" value="Sfi1"/>
    <property type="match status" value="2"/>
</dbReference>
<keyword evidence="2" id="KW-0723">Serine/threonine-protein kinase</keyword>
<feature type="domain" description="Protein kinase" evidence="8">
    <location>
        <begin position="1200"/>
        <end position="1562"/>
    </location>
</feature>
<feature type="region of interest" description="Disordered" evidence="7">
    <location>
        <begin position="145"/>
        <end position="184"/>
    </location>
</feature>
<organism evidence="9 10">
    <name type="scientific">Microbotryum intermedium</name>
    <dbReference type="NCBI Taxonomy" id="269621"/>
    <lineage>
        <taxon>Eukaryota</taxon>
        <taxon>Fungi</taxon>
        <taxon>Dikarya</taxon>
        <taxon>Basidiomycota</taxon>
        <taxon>Pucciniomycotina</taxon>
        <taxon>Microbotryomycetes</taxon>
        <taxon>Microbotryales</taxon>
        <taxon>Microbotryaceae</taxon>
        <taxon>Microbotryum</taxon>
    </lineage>
</organism>
<evidence type="ECO:0000256" key="2">
    <source>
        <dbReference type="ARBA" id="ARBA00022527"/>
    </source>
</evidence>
<evidence type="ECO:0000256" key="1">
    <source>
        <dbReference type="ARBA" id="ARBA00005527"/>
    </source>
</evidence>
<evidence type="ECO:0000313" key="9">
    <source>
        <dbReference type="EMBL" id="SCV72140.1"/>
    </source>
</evidence>